<dbReference type="EMBL" id="KN831989">
    <property type="protein sequence ID" value="KIO01261.1"/>
    <property type="molecule type" value="Genomic_DNA"/>
</dbReference>
<evidence type="ECO:0000313" key="2">
    <source>
        <dbReference type="EMBL" id="KIO01261.1"/>
    </source>
</evidence>
<feature type="compositionally biased region" description="Basic and acidic residues" evidence="1">
    <location>
        <begin position="163"/>
        <end position="181"/>
    </location>
</feature>
<feature type="compositionally biased region" description="Basic and acidic residues" evidence="1">
    <location>
        <begin position="79"/>
        <end position="91"/>
    </location>
</feature>
<dbReference type="Proteomes" id="UP000054217">
    <property type="component" value="Unassembled WGS sequence"/>
</dbReference>
<keyword evidence="3" id="KW-1185">Reference proteome</keyword>
<gene>
    <name evidence="2" type="ORF">M404DRAFT_28803</name>
</gene>
<feature type="compositionally biased region" description="Basic and acidic residues" evidence="1">
    <location>
        <begin position="767"/>
        <end position="778"/>
    </location>
</feature>
<protein>
    <submittedName>
        <fullName evidence="2">Uncharacterized protein</fullName>
    </submittedName>
</protein>
<reference evidence="3" key="2">
    <citation type="submission" date="2015-01" db="EMBL/GenBank/DDBJ databases">
        <title>Evolutionary Origins and Diversification of the Mycorrhizal Mutualists.</title>
        <authorList>
            <consortium name="DOE Joint Genome Institute"/>
            <consortium name="Mycorrhizal Genomics Consortium"/>
            <person name="Kohler A."/>
            <person name="Kuo A."/>
            <person name="Nagy L.G."/>
            <person name="Floudas D."/>
            <person name="Copeland A."/>
            <person name="Barry K.W."/>
            <person name="Cichocki N."/>
            <person name="Veneault-Fourrey C."/>
            <person name="LaButti K."/>
            <person name="Lindquist E.A."/>
            <person name="Lipzen A."/>
            <person name="Lundell T."/>
            <person name="Morin E."/>
            <person name="Murat C."/>
            <person name="Riley R."/>
            <person name="Ohm R."/>
            <person name="Sun H."/>
            <person name="Tunlid A."/>
            <person name="Henrissat B."/>
            <person name="Grigoriev I.V."/>
            <person name="Hibbett D.S."/>
            <person name="Martin F."/>
        </authorList>
    </citation>
    <scope>NUCLEOTIDE SEQUENCE [LARGE SCALE GENOMIC DNA]</scope>
    <source>
        <strain evidence="3">Marx 270</strain>
    </source>
</reference>
<feature type="compositionally biased region" description="Polar residues" evidence="1">
    <location>
        <begin position="50"/>
        <end position="60"/>
    </location>
</feature>
<evidence type="ECO:0000313" key="3">
    <source>
        <dbReference type="Proteomes" id="UP000054217"/>
    </source>
</evidence>
<feature type="compositionally biased region" description="Basic and acidic residues" evidence="1">
    <location>
        <begin position="743"/>
        <end position="757"/>
    </location>
</feature>
<feature type="compositionally biased region" description="Polar residues" evidence="1">
    <location>
        <begin position="95"/>
        <end position="104"/>
    </location>
</feature>
<dbReference type="AlphaFoldDB" id="A0A0C3P191"/>
<feature type="compositionally biased region" description="Acidic residues" evidence="1">
    <location>
        <begin position="121"/>
        <end position="159"/>
    </location>
</feature>
<accession>A0A0C3P191</accession>
<sequence length="860" mass="96343">MPRSADILEPSRDSIADLNTCVLRNRRIPSSQNAPVSKRVKKGGAVVSNDGVQHSEQSTLKDMIGKPKLQRAVQPPEGWEEHMFGLRDRRCSLTPRPSITNTPMLPSPSLRLDDQIRDEDSAMEEVEENLDNNENEDDQPSSNENEDDQLSSSENEDDLLSGSEKEDDRLPGSNDDDKGSDYNENENDDEETESLSDSCDGDDAHARNAQTVSCAQSPLPPSLPPTYESDDSAHPVGDVVHPRQEGGPIYTRLQKKGKGRAIDAEDIDAANHSDRDTQLPNLKKPGNLSTAVLDEIRAFAKDVKTMAEELGRWHGRSTRDILVAAGFSVKASHTKINEANLFRLWYWAMQPKPDGADRNSINNLITKEYNTLMIGIPKDDFAARRERLKAVYEWSESSSTVPTNRSVKSIAARVDNAKTQFSGLVEAWSNLEDIEIVGAVMYVGQDPAGRQTSGIFGGSEMIRNFINENGIDVRSLMDKYTAIFKCLRNGDGADARVAGTGSIGDVGSALELRCRTKETPRDRNRRVFGSMMKEKMLAALRDLRVTRGIEVGDPQKVSWHWLLEFLRKSHLTIVNWPHGVSPPGPGFEYKKLKAGPLRQLVVPYLRRKLGHLYDGQTDDEEEQDSLDDVLEIEIKCWNEEVIDILDADPLKGEITLVKATDGTVLRQISDDPEWQKSLKETDCQQQGTERPCMEASNFDTIGPQDACPIAQDSHCDPSTIPSNVHTREPGPSEPPVLALQYGDLHRDNLPSRPHMREAGPAQQSFPRRQDSRGDRTNYRDPGPSNIPYHVLSSGHRNQFPLSCQGFHRFPSRTNHPYYNGPYTDDYYPPTQLGEPHWVNRGNAAQYEDDFAEEYINEDYY</sequence>
<name>A0A0C3P191_PISTI</name>
<dbReference type="OrthoDB" id="2692910at2759"/>
<proteinExistence type="predicted"/>
<reference evidence="2 3" key="1">
    <citation type="submission" date="2014-04" db="EMBL/GenBank/DDBJ databases">
        <authorList>
            <consortium name="DOE Joint Genome Institute"/>
            <person name="Kuo A."/>
            <person name="Kohler A."/>
            <person name="Costa M.D."/>
            <person name="Nagy L.G."/>
            <person name="Floudas D."/>
            <person name="Copeland A."/>
            <person name="Barry K.W."/>
            <person name="Cichocki N."/>
            <person name="Veneault-Fourrey C."/>
            <person name="LaButti K."/>
            <person name="Lindquist E.A."/>
            <person name="Lipzen A."/>
            <person name="Lundell T."/>
            <person name="Morin E."/>
            <person name="Murat C."/>
            <person name="Sun H."/>
            <person name="Tunlid A."/>
            <person name="Henrissat B."/>
            <person name="Grigoriev I.V."/>
            <person name="Hibbett D.S."/>
            <person name="Martin F."/>
            <person name="Nordberg H.P."/>
            <person name="Cantor M.N."/>
            <person name="Hua S.X."/>
        </authorList>
    </citation>
    <scope>NUCLEOTIDE SEQUENCE [LARGE SCALE GENOMIC DNA]</scope>
    <source>
        <strain evidence="2 3">Marx 270</strain>
    </source>
</reference>
<dbReference type="HOGENOM" id="CLU_016973_1_0_1"/>
<feature type="region of interest" description="Disordered" evidence="1">
    <location>
        <begin position="29"/>
        <end position="261"/>
    </location>
</feature>
<feature type="region of interest" description="Disordered" evidence="1">
    <location>
        <begin position="708"/>
        <end position="787"/>
    </location>
</feature>
<dbReference type="InParanoid" id="A0A0C3P191"/>
<feature type="compositionally biased region" description="Acidic residues" evidence="1">
    <location>
        <begin position="183"/>
        <end position="194"/>
    </location>
</feature>
<feature type="compositionally biased region" description="Basic and acidic residues" evidence="1">
    <location>
        <begin position="111"/>
        <end position="120"/>
    </location>
</feature>
<evidence type="ECO:0000256" key="1">
    <source>
        <dbReference type="SAM" id="MobiDB-lite"/>
    </source>
</evidence>
<organism evidence="2 3">
    <name type="scientific">Pisolithus tinctorius Marx 270</name>
    <dbReference type="NCBI Taxonomy" id="870435"/>
    <lineage>
        <taxon>Eukaryota</taxon>
        <taxon>Fungi</taxon>
        <taxon>Dikarya</taxon>
        <taxon>Basidiomycota</taxon>
        <taxon>Agaricomycotina</taxon>
        <taxon>Agaricomycetes</taxon>
        <taxon>Agaricomycetidae</taxon>
        <taxon>Boletales</taxon>
        <taxon>Sclerodermatineae</taxon>
        <taxon>Pisolithaceae</taxon>
        <taxon>Pisolithus</taxon>
    </lineage>
</organism>